<evidence type="ECO:0000256" key="5">
    <source>
        <dbReference type="ARBA" id="ARBA00023024"/>
    </source>
</evidence>
<dbReference type="PROSITE" id="PS51910">
    <property type="entry name" value="GH18_2"/>
    <property type="match status" value="1"/>
</dbReference>
<evidence type="ECO:0000256" key="6">
    <source>
        <dbReference type="ARBA" id="ARBA00023277"/>
    </source>
</evidence>
<keyword evidence="13" id="KW-1185">Reference proteome</keyword>
<keyword evidence="6" id="KW-0119">Carbohydrate metabolism</keyword>
<dbReference type="InterPro" id="IPR017853">
    <property type="entry name" value="GH"/>
</dbReference>
<keyword evidence="10" id="KW-0732">Signal</keyword>
<feature type="chain" id="PRO_5012385905" description="chitinase" evidence="10">
    <location>
        <begin position="24"/>
        <end position="438"/>
    </location>
</feature>
<dbReference type="GO" id="GO:0006032">
    <property type="term" value="P:chitin catabolic process"/>
    <property type="evidence" value="ECO:0007669"/>
    <property type="project" value="UniProtKB-KW"/>
</dbReference>
<dbReference type="Gene3D" id="3.20.20.80">
    <property type="entry name" value="Glycosidases"/>
    <property type="match status" value="1"/>
</dbReference>
<dbReference type="SUPFAM" id="SSF51445">
    <property type="entry name" value="(Trans)glycosidases"/>
    <property type="match status" value="1"/>
</dbReference>
<keyword evidence="4 9" id="KW-0378">Hydrolase</keyword>
<dbReference type="PANTHER" id="PTHR11177:SF317">
    <property type="entry name" value="CHITINASE 12-RELATED"/>
    <property type="match status" value="1"/>
</dbReference>
<dbReference type="Gene3D" id="3.10.50.10">
    <property type="match status" value="1"/>
</dbReference>
<name>A0A1L7X4G1_9HELO</name>
<evidence type="ECO:0000256" key="7">
    <source>
        <dbReference type="ARBA" id="ARBA00023295"/>
    </source>
</evidence>
<organism evidence="12 13">
    <name type="scientific">Phialocephala subalpina</name>
    <dbReference type="NCBI Taxonomy" id="576137"/>
    <lineage>
        <taxon>Eukaryota</taxon>
        <taxon>Fungi</taxon>
        <taxon>Dikarya</taxon>
        <taxon>Ascomycota</taxon>
        <taxon>Pezizomycotina</taxon>
        <taxon>Leotiomycetes</taxon>
        <taxon>Helotiales</taxon>
        <taxon>Mollisiaceae</taxon>
        <taxon>Phialocephala</taxon>
        <taxon>Phialocephala fortinii species complex</taxon>
    </lineage>
</organism>
<dbReference type="EMBL" id="FJOG01000015">
    <property type="protein sequence ID" value="CZR59908.1"/>
    <property type="molecule type" value="Genomic_DNA"/>
</dbReference>
<dbReference type="PANTHER" id="PTHR11177">
    <property type="entry name" value="CHITINASE"/>
    <property type="match status" value="1"/>
</dbReference>
<dbReference type="InterPro" id="IPR050314">
    <property type="entry name" value="Glycosyl_Hydrlase_18"/>
</dbReference>
<sequence>MFFNFRTVGKLALAIAFAYLANAAPVPTNETSELVQTYKSVAYVPDWYQYEAHKFYPRMLPVDQLSHVLYSFVKINRDGTLFYDKYAWTEQMLGGDSWGPAGVAAGGIGDLIKLKKQNRGLKTIPSIGGWVGTNEPGNNLSIAARSEAGRRNFANSAVDLVKNYGFDGIDIDWEYPRNQEQAHSYVLLLKEVRAALDQYAGKYAKGYHFQLTIACSASPEVIHRMHIKEMDQYLDAWHLMAYDFAASGWSDFTGHGSNLYPAKDEHTTPFSTDKAVHDYSELGVAPKKIVLGMPIYGRSFENTEGLGRPNPAHVSEEIEYKSLPKPGLEEHFDRELVATYTYDPATKQLVTYQGKEETRVKMQYIRDMGLGGAMWWQAAQDKEGDESLIKTGYEGLKKLDHTKNLLNYTESQFSNIKNALQDFDQGRVAAVMRLFRLM</sequence>
<comment type="similarity">
    <text evidence="2">Belongs to the glycosyl hydrolase 18 family. Chitinase class V subfamily.</text>
</comment>
<feature type="domain" description="GH18" evidence="11">
    <location>
        <begin position="38"/>
        <end position="399"/>
    </location>
</feature>
<keyword evidence="8" id="KW-0624">Polysaccharide degradation</keyword>
<dbReference type="EC" id="3.2.1.14" evidence="3"/>
<dbReference type="SMART" id="SM00636">
    <property type="entry name" value="Glyco_18"/>
    <property type="match status" value="1"/>
</dbReference>
<evidence type="ECO:0000259" key="11">
    <source>
        <dbReference type="PROSITE" id="PS51910"/>
    </source>
</evidence>
<dbReference type="GO" id="GO:0005576">
    <property type="term" value="C:extracellular region"/>
    <property type="evidence" value="ECO:0007669"/>
    <property type="project" value="TreeGrafter"/>
</dbReference>
<dbReference type="OrthoDB" id="76388at2759"/>
<evidence type="ECO:0000256" key="10">
    <source>
        <dbReference type="SAM" id="SignalP"/>
    </source>
</evidence>
<dbReference type="PROSITE" id="PS01095">
    <property type="entry name" value="GH18_1"/>
    <property type="match status" value="1"/>
</dbReference>
<dbReference type="AlphaFoldDB" id="A0A1L7X4G1"/>
<evidence type="ECO:0000256" key="2">
    <source>
        <dbReference type="ARBA" id="ARBA00008682"/>
    </source>
</evidence>
<proteinExistence type="inferred from homology"/>
<dbReference type="STRING" id="576137.A0A1L7X4G1"/>
<evidence type="ECO:0000313" key="13">
    <source>
        <dbReference type="Proteomes" id="UP000184330"/>
    </source>
</evidence>
<dbReference type="Pfam" id="PF00704">
    <property type="entry name" value="Glyco_hydro_18"/>
    <property type="match status" value="1"/>
</dbReference>
<accession>A0A1L7X4G1</accession>
<dbReference type="InterPro" id="IPR029070">
    <property type="entry name" value="Chitinase_insertion_sf"/>
</dbReference>
<gene>
    <name evidence="12" type="ORF">PAC_09803</name>
</gene>
<dbReference type="Proteomes" id="UP000184330">
    <property type="component" value="Unassembled WGS sequence"/>
</dbReference>
<feature type="signal peptide" evidence="10">
    <location>
        <begin position="1"/>
        <end position="23"/>
    </location>
</feature>
<dbReference type="SUPFAM" id="SSF54556">
    <property type="entry name" value="Chitinase insertion domain"/>
    <property type="match status" value="1"/>
</dbReference>
<dbReference type="InterPro" id="IPR011583">
    <property type="entry name" value="Chitinase_II/V-like_cat"/>
</dbReference>
<reference evidence="12 13" key="1">
    <citation type="submission" date="2016-03" db="EMBL/GenBank/DDBJ databases">
        <authorList>
            <person name="Ploux O."/>
        </authorList>
    </citation>
    <scope>NUCLEOTIDE SEQUENCE [LARGE SCALE GENOMIC DNA]</scope>
    <source>
        <strain evidence="12 13">UAMH 11012</strain>
    </source>
</reference>
<keyword evidence="5" id="KW-0146">Chitin degradation</keyword>
<evidence type="ECO:0000256" key="4">
    <source>
        <dbReference type="ARBA" id="ARBA00022801"/>
    </source>
</evidence>
<evidence type="ECO:0000256" key="3">
    <source>
        <dbReference type="ARBA" id="ARBA00012729"/>
    </source>
</evidence>
<dbReference type="InterPro" id="IPR001223">
    <property type="entry name" value="Glyco_hydro18_cat"/>
</dbReference>
<keyword evidence="7 9" id="KW-0326">Glycosidase</keyword>
<comment type="catalytic activity">
    <reaction evidence="1">
        <text>Random endo-hydrolysis of N-acetyl-beta-D-glucosaminide (1-&gt;4)-beta-linkages in chitin and chitodextrins.</text>
        <dbReference type="EC" id="3.2.1.14"/>
    </reaction>
</comment>
<dbReference type="InterPro" id="IPR001579">
    <property type="entry name" value="Glyco_hydro_18_chit_AS"/>
</dbReference>
<dbReference type="GO" id="GO:0000272">
    <property type="term" value="P:polysaccharide catabolic process"/>
    <property type="evidence" value="ECO:0007669"/>
    <property type="project" value="UniProtKB-KW"/>
</dbReference>
<protein>
    <recommendedName>
        <fullName evidence="3">chitinase</fullName>
        <ecNumber evidence="3">3.2.1.14</ecNumber>
    </recommendedName>
</protein>
<evidence type="ECO:0000256" key="9">
    <source>
        <dbReference type="RuleBase" id="RU000489"/>
    </source>
</evidence>
<dbReference type="CDD" id="cd06548">
    <property type="entry name" value="GH18_chitinase"/>
    <property type="match status" value="1"/>
</dbReference>
<evidence type="ECO:0000256" key="8">
    <source>
        <dbReference type="ARBA" id="ARBA00023326"/>
    </source>
</evidence>
<evidence type="ECO:0000313" key="12">
    <source>
        <dbReference type="EMBL" id="CZR59908.1"/>
    </source>
</evidence>
<dbReference type="GO" id="GO:0008061">
    <property type="term" value="F:chitin binding"/>
    <property type="evidence" value="ECO:0007669"/>
    <property type="project" value="InterPro"/>
</dbReference>
<dbReference type="GO" id="GO:0008843">
    <property type="term" value="F:endochitinase activity"/>
    <property type="evidence" value="ECO:0007669"/>
    <property type="project" value="UniProtKB-EC"/>
</dbReference>
<evidence type="ECO:0000256" key="1">
    <source>
        <dbReference type="ARBA" id="ARBA00000822"/>
    </source>
</evidence>